<evidence type="ECO:0000259" key="2">
    <source>
        <dbReference type="PROSITE" id="PS50937"/>
    </source>
</evidence>
<keyword evidence="4" id="KW-1185">Reference proteome</keyword>
<evidence type="ECO:0000313" key="3">
    <source>
        <dbReference type="EMBL" id="SHG64492.1"/>
    </source>
</evidence>
<dbReference type="CDD" id="cd01109">
    <property type="entry name" value="HTH_YyaN"/>
    <property type="match status" value="1"/>
</dbReference>
<protein>
    <submittedName>
        <fullName evidence="3">Transcriptional regulator, MerR family</fullName>
    </submittedName>
</protein>
<dbReference type="InterPro" id="IPR009061">
    <property type="entry name" value="DNA-bd_dom_put_sf"/>
</dbReference>
<dbReference type="PANTHER" id="PTHR30204">
    <property type="entry name" value="REDOX-CYCLING DRUG-SENSING TRANSCRIPTIONAL ACTIVATOR SOXR"/>
    <property type="match status" value="1"/>
</dbReference>
<dbReference type="OrthoDB" id="9802944at2"/>
<proteinExistence type="predicted"/>
<gene>
    <name evidence="3" type="ORF">SAMN05444003_0292</name>
</gene>
<dbReference type="Pfam" id="PF13411">
    <property type="entry name" value="MerR_1"/>
    <property type="match status" value="1"/>
</dbReference>
<dbReference type="Proteomes" id="UP000184074">
    <property type="component" value="Unassembled WGS sequence"/>
</dbReference>
<name>A0A1M5LH81_9RHOB</name>
<dbReference type="GO" id="GO:0003700">
    <property type="term" value="F:DNA-binding transcription factor activity"/>
    <property type="evidence" value="ECO:0007669"/>
    <property type="project" value="InterPro"/>
</dbReference>
<dbReference type="AlphaFoldDB" id="A0A1M5LH81"/>
<accession>A0A1M5LH81</accession>
<dbReference type="InterPro" id="IPR000551">
    <property type="entry name" value="MerR-type_HTH_dom"/>
</dbReference>
<dbReference type="RefSeq" id="WP_083526155.1">
    <property type="nucleotide sequence ID" value="NZ_FQXB01000001.1"/>
</dbReference>
<evidence type="ECO:0000256" key="1">
    <source>
        <dbReference type="ARBA" id="ARBA00023125"/>
    </source>
</evidence>
<organism evidence="3 4">
    <name type="scientific">Cognatiyoonia sediminum</name>
    <dbReference type="NCBI Taxonomy" id="1508389"/>
    <lineage>
        <taxon>Bacteria</taxon>
        <taxon>Pseudomonadati</taxon>
        <taxon>Pseudomonadota</taxon>
        <taxon>Alphaproteobacteria</taxon>
        <taxon>Rhodobacterales</taxon>
        <taxon>Paracoccaceae</taxon>
        <taxon>Cognatiyoonia</taxon>
    </lineage>
</organism>
<reference evidence="3 4" key="1">
    <citation type="submission" date="2016-11" db="EMBL/GenBank/DDBJ databases">
        <authorList>
            <person name="Jaros S."/>
            <person name="Januszkiewicz K."/>
            <person name="Wedrychowicz H."/>
        </authorList>
    </citation>
    <scope>NUCLEOTIDE SEQUENCE [LARGE SCALE GENOMIC DNA]</scope>
    <source>
        <strain evidence="3 4">DSM 28715</strain>
    </source>
</reference>
<evidence type="ECO:0000313" key="4">
    <source>
        <dbReference type="Proteomes" id="UP000184074"/>
    </source>
</evidence>
<dbReference type="SUPFAM" id="SSF46955">
    <property type="entry name" value="Putative DNA-binding domain"/>
    <property type="match status" value="1"/>
</dbReference>
<dbReference type="STRING" id="1508389.SAMN05444003_0292"/>
<feature type="domain" description="HTH merR-type" evidence="2">
    <location>
        <begin position="1"/>
        <end position="69"/>
    </location>
</feature>
<dbReference type="InterPro" id="IPR047057">
    <property type="entry name" value="MerR_fam"/>
</dbReference>
<dbReference type="PROSITE" id="PS50937">
    <property type="entry name" value="HTH_MERR_2"/>
    <property type="match status" value="1"/>
</dbReference>
<dbReference type="PANTHER" id="PTHR30204:SF98">
    <property type="entry name" value="HTH-TYPE TRANSCRIPTIONAL REGULATOR ADHR"/>
    <property type="match status" value="1"/>
</dbReference>
<keyword evidence="1" id="KW-0238">DNA-binding</keyword>
<dbReference type="EMBL" id="FQXB01000001">
    <property type="protein sequence ID" value="SHG64492.1"/>
    <property type="molecule type" value="Genomic_DNA"/>
</dbReference>
<sequence>MRIDEVSEKSGLTPDTIRFYEKSDMLPAIARDQRGWRQFAPDDLEWLIVLARLRATGMPLKAVREFAASAQSAESETSTEQRKRLDLLRSHAETLSQRRAELEACEDYLNFKISTYTSKLGL</sequence>
<dbReference type="SMART" id="SM00422">
    <property type="entry name" value="HTH_MERR"/>
    <property type="match status" value="1"/>
</dbReference>
<dbReference type="GO" id="GO:0003677">
    <property type="term" value="F:DNA binding"/>
    <property type="evidence" value="ECO:0007669"/>
    <property type="project" value="UniProtKB-KW"/>
</dbReference>
<dbReference type="Gene3D" id="1.10.1660.10">
    <property type="match status" value="1"/>
</dbReference>